<evidence type="ECO:0000256" key="2">
    <source>
        <dbReference type="SAM" id="Phobius"/>
    </source>
</evidence>
<evidence type="ECO:0000313" key="3">
    <source>
        <dbReference type="EMBL" id="NKZ01438.1"/>
    </source>
</evidence>
<gene>
    <name evidence="3" type="ORF">HGB44_27745</name>
</gene>
<accession>A0A7X6RTJ0</accession>
<name>A0A7X6RTJ0_9ACTN</name>
<reference evidence="3 4" key="1">
    <citation type="submission" date="2020-04" db="EMBL/GenBank/DDBJ databases">
        <title>MicrobeNet Type strains.</title>
        <authorList>
            <person name="Nicholson A.C."/>
        </authorList>
    </citation>
    <scope>NUCLEOTIDE SEQUENCE [LARGE SCALE GENOMIC DNA]</scope>
    <source>
        <strain evidence="3 4">ATCC 23612</strain>
    </source>
</reference>
<keyword evidence="2" id="KW-0812">Transmembrane</keyword>
<dbReference type="EMBL" id="JAAXPG010000037">
    <property type="protein sequence ID" value="NKZ01438.1"/>
    <property type="molecule type" value="Genomic_DNA"/>
</dbReference>
<dbReference type="RefSeq" id="WP_061083066.1">
    <property type="nucleotide sequence ID" value="NZ_JAAXPG010000037.1"/>
</dbReference>
<feature type="transmembrane region" description="Helical" evidence="2">
    <location>
        <begin position="15"/>
        <end position="36"/>
    </location>
</feature>
<feature type="region of interest" description="Disordered" evidence="1">
    <location>
        <begin position="40"/>
        <end position="126"/>
    </location>
</feature>
<proteinExistence type="predicted"/>
<comment type="caution">
    <text evidence="3">The sequence shown here is derived from an EMBL/GenBank/DDBJ whole genome shotgun (WGS) entry which is preliminary data.</text>
</comment>
<evidence type="ECO:0000256" key="1">
    <source>
        <dbReference type="SAM" id="MobiDB-lite"/>
    </source>
</evidence>
<protein>
    <submittedName>
        <fullName evidence="3">Uncharacterized protein</fullName>
    </submittedName>
</protein>
<dbReference type="AlphaFoldDB" id="A0A7X6RTJ0"/>
<dbReference type="Proteomes" id="UP000553209">
    <property type="component" value="Unassembled WGS sequence"/>
</dbReference>
<keyword evidence="2" id="KW-1133">Transmembrane helix</keyword>
<keyword evidence="4" id="KW-1185">Reference proteome</keyword>
<sequence length="165" mass="18236">MEHPIGRHRRPRQSLAGRVWALTAAVLAIALAYMFVPQHHRRPGPEQTAITPSPRRRELPPALVPAERRPVQELTGFPSDQVRSTRTVPTSSRGQSDRHTQAPRPRPGNEASPSLDSDAGTLVRPYMPPFPRIPVGDLLAEPVGERTDDLSDLAAVIRVYLDRVG</sequence>
<evidence type="ECO:0000313" key="4">
    <source>
        <dbReference type="Proteomes" id="UP000553209"/>
    </source>
</evidence>
<organism evidence="3 4">
    <name type="scientific">Nocardiopsis alborubida</name>
    <dbReference type="NCBI Taxonomy" id="146802"/>
    <lineage>
        <taxon>Bacteria</taxon>
        <taxon>Bacillati</taxon>
        <taxon>Actinomycetota</taxon>
        <taxon>Actinomycetes</taxon>
        <taxon>Streptosporangiales</taxon>
        <taxon>Nocardiopsidaceae</taxon>
        <taxon>Nocardiopsis</taxon>
    </lineage>
</organism>
<feature type="compositionally biased region" description="Polar residues" evidence="1">
    <location>
        <begin position="81"/>
        <end position="94"/>
    </location>
</feature>
<keyword evidence="2" id="KW-0472">Membrane</keyword>